<sequence length="215" mass="23727">MKVFRFQVDEPFAKKNNEMLKDTRRLQVSAIVFGIILAIVAALLFAFLGTDSATGLIGGIIAGTFALLCFFLAVVVPRKVGGAQELYDTYPLAPAVIAEVNERDYVIMALVNTNVNPQASPRWGAALRTVTRIEGIKDPKLGTRIPVAAVQGRRSVGDQEHWDEISPMPIAWGTPDQEIVTAARKAIPEDQWSRLDKARKRLDEVKATRFNLLVL</sequence>
<dbReference type="AlphaFoldDB" id="A0A1X7JZJ1"/>
<dbReference type="Pfam" id="PF11580">
    <property type="entry name" value="DUF3239"/>
    <property type="match status" value="1"/>
</dbReference>
<keyword evidence="1" id="KW-0472">Membrane</keyword>
<feature type="transmembrane region" description="Helical" evidence="1">
    <location>
        <begin position="28"/>
        <end position="49"/>
    </location>
</feature>
<dbReference type="RefSeq" id="WP_085550163.1">
    <property type="nucleotide sequence ID" value="NZ_FXAR01000007.1"/>
</dbReference>
<accession>A0A1X7JZJ1</accession>
<dbReference type="InterPro" id="IPR021632">
    <property type="entry name" value="DUF3239"/>
</dbReference>
<keyword evidence="1" id="KW-1133">Transmembrane helix</keyword>
<dbReference type="EMBL" id="FXAR01000007">
    <property type="protein sequence ID" value="SMG33308.1"/>
    <property type="molecule type" value="Genomic_DNA"/>
</dbReference>
<evidence type="ECO:0000313" key="2">
    <source>
        <dbReference type="EMBL" id="SMG33308.1"/>
    </source>
</evidence>
<evidence type="ECO:0000313" key="3">
    <source>
        <dbReference type="Proteomes" id="UP000193309"/>
    </source>
</evidence>
<dbReference type="InterPro" id="IPR023124">
    <property type="entry name" value="DUF3239_dom_sf"/>
</dbReference>
<proteinExistence type="predicted"/>
<dbReference type="Proteomes" id="UP000193309">
    <property type="component" value="Unassembled WGS sequence"/>
</dbReference>
<dbReference type="STRING" id="1610489.SAMN06295981_2078"/>
<keyword evidence="3" id="KW-1185">Reference proteome</keyword>
<dbReference type="OrthoDB" id="4548219at2"/>
<reference evidence="3" key="1">
    <citation type="submission" date="2017-04" db="EMBL/GenBank/DDBJ databases">
        <authorList>
            <person name="Varghese N."/>
            <person name="Submissions S."/>
        </authorList>
    </citation>
    <scope>NUCLEOTIDE SEQUENCE [LARGE SCALE GENOMIC DNA]</scope>
    <source>
        <strain evidence="3">VDS</strain>
    </source>
</reference>
<protein>
    <recommendedName>
        <fullName evidence="4">DUF3239 domain-containing protein</fullName>
    </recommendedName>
</protein>
<evidence type="ECO:0000256" key="1">
    <source>
        <dbReference type="SAM" id="Phobius"/>
    </source>
</evidence>
<dbReference type="Gene3D" id="2.40.410.10">
    <property type="entry name" value="putative membrane protein from Corynebacterium diphtheriae superfamily"/>
    <property type="match status" value="1"/>
</dbReference>
<feature type="transmembrane region" description="Helical" evidence="1">
    <location>
        <begin position="55"/>
        <end position="76"/>
    </location>
</feature>
<evidence type="ECO:0008006" key="4">
    <source>
        <dbReference type="Google" id="ProtNLM"/>
    </source>
</evidence>
<keyword evidence="1" id="KW-0812">Transmembrane</keyword>
<organism evidence="2 3">
    <name type="scientific">Corynebacterium pollutisoli</name>
    <dbReference type="NCBI Taxonomy" id="1610489"/>
    <lineage>
        <taxon>Bacteria</taxon>
        <taxon>Bacillati</taxon>
        <taxon>Actinomycetota</taxon>
        <taxon>Actinomycetes</taxon>
        <taxon>Mycobacteriales</taxon>
        <taxon>Corynebacteriaceae</taxon>
        <taxon>Corynebacterium</taxon>
    </lineage>
</organism>
<name>A0A1X7JZJ1_9CORY</name>
<gene>
    <name evidence="2" type="ORF">SAMN06295981_2078</name>
</gene>